<protein>
    <recommendedName>
        <fullName evidence="4">PsbP C-terminal domain-containing protein</fullName>
    </recommendedName>
</protein>
<gene>
    <name evidence="2" type="ORF">AJE_17240</name>
</gene>
<dbReference type="EMBL" id="AHTH01000059">
    <property type="protein sequence ID" value="EHR39370.1"/>
    <property type="molecule type" value="Genomic_DNA"/>
</dbReference>
<evidence type="ECO:0008006" key="4">
    <source>
        <dbReference type="Google" id="ProtNLM"/>
    </source>
</evidence>
<dbReference type="Proteomes" id="UP000012046">
    <property type="component" value="Unassembled WGS sequence"/>
</dbReference>
<reference evidence="2 3" key="1">
    <citation type="journal article" date="2012" name="J. Bacteriol.">
        <title>Genome Sequence of Extracellular-Protease-Producing Alishewanella jeotgali Isolated from Traditional Korean Fermented Seafood.</title>
        <authorList>
            <person name="Jung J."/>
            <person name="Chun J."/>
            <person name="Park W."/>
        </authorList>
    </citation>
    <scope>NUCLEOTIDE SEQUENCE [LARGE SCALE GENOMIC DNA]</scope>
    <source>
        <strain evidence="2 3">KCTC 22429</strain>
    </source>
</reference>
<dbReference type="RefSeq" id="WP_008951940.1">
    <property type="nucleotide sequence ID" value="NZ_AHTH01000059.1"/>
</dbReference>
<dbReference type="AlphaFoldDB" id="H3ZJ82"/>
<name>H3ZJ82_9ALTE</name>
<evidence type="ECO:0000313" key="2">
    <source>
        <dbReference type="EMBL" id="EHR39370.1"/>
    </source>
</evidence>
<feature type="chain" id="PRO_5003591888" description="PsbP C-terminal domain-containing protein" evidence="1">
    <location>
        <begin position="19"/>
        <end position="181"/>
    </location>
</feature>
<keyword evidence="1" id="KW-0732">Signal</keyword>
<proteinExistence type="predicted"/>
<accession>H3ZJ82</accession>
<evidence type="ECO:0000313" key="3">
    <source>
        <dbReference type="Proteomes" id="UP000012046"/>
    </source>
</evidence>
<comment type="caution">
    <text evidence="2">The sequence shown here is derived from an EMBL/GenBank/DDBJ whole genome shotgun (WGS) entry which is preliminary data.</text>
</comment>
<organism evidence="2 3">
    <name type="scientific">Alishewanella jeotgali KCTC 22429</name>
    <dbReference type="NCBI Taxonomy" id="1129374"/>
    <lineage>
        <taxon>Bacteria</taxon>
        <taxon>Pseudomonadati</taxon>
        <taxon>Pseudomonadota</taxon>
        <taxon>Gammaproteobacteria</taxon>
        <taxon>Alteromonadales</taxon>
        <taxon>Alteromonadaceae</taxon>
        <taxon>Alishewanella</taxon>
    </lineage>
</organism>
<keyword evidence="3" id="KW-1185">Reference proteome</keyword>
<sequence length="181" mass="20155">MNLSIILVIFCSIFALSAAQVDEKRIAIEGTVFSVKVPSGFVLNNSVYTDSPSIHFSLPKRLTGDTPGYPSLSVMRVKPTREPDSLEAYVKKLESNRNAKIFLMTSDVLILGQDAVEIGVEWTTIFSLAGGADASAQTTRHEIIFHYQGHYYICALEAYPEIHERWVGSLRELCDGLRQDK</sequence>
<evidence type="ECO:0000256" key="1">
    <source>
        <dbReference type="SAM" id="SignalP"/>
    </source>
</evidence>
<feature type="signal peptide" evidence="1">
    <location>
        <begin position="1"/>
        <end position="18"/>
    </location>
</feature>